<name>A0A317W3Q4_9EURO</name>
<feature type="compositionally biased region" description="Polar residues" evidence="1">
    <location>
        <begin position="81"/>
        <end position="101"/>
    </location>
</feature>
<dbReference type="RefSeq" id="XP_025398852.1">
    <property type="nucleotide sequence ID" value="XM_025548462.1"/>
</dbReference>
<feature type="compositionally biased region" description="Pro residues" evidence="1">
    <location>
        <begin position="52"/>
        <end position="75"/>
    </location>
</feature>
<feature type="region of interest" description="Disordered" evidence="1">
    <location>
        <begin position="48"/>
        <end position="123"/>
    </location>
</feature>
<protein>
    <submittedName>
        <fullName evidence="2">Uncharacterized protein</fullName>
    </submittedName>
</protein>
<dbReference type="VEuPathDB" id="FungiDB:BO70DRAFT_45539"/>
<proteinExistence type="predicted"/>
<reference evidence="2 3" key="1">
    <citation type="submission" date="2016-12" db="EMBL/GenBank/DDBJ databases">
        <title>The genomes of Aspergillus section Nigri reveals drivers in fungal speciation.</title>
        <authorList>
            <consortium name="DOE Joint Genome Institute"/>
            <person name="Vesth T.C."/>
            <person name="Nybo J."/>
            <person name="Theobald S."/>
            <person name="Brandl J."/>
            <person name="Frisvad J.C."/>
            <person name="Nielsen K.F."/>
            <person name="Lyhne E.K."/>
            <person name="Kogle M.E."/>
            <person name="Kuo A."/>
            <person name="Riley R."/>
            <person name="Clum A."/>
            <person name="Nolan M."/>
            <person name="Lipzen A."/>
            <person name="Salamov A."/>
            <person name="Henrissat B."/>
            <person name="Wiebenga A."/>
            <person name="De Vries R.P."/>
            <person name="Grigoriev I.V."/>
            <person name="Mortensen U.H."/>
            <person name="Andersen M.R."/>
            <person name="Baker S.E."/>
        </authorList>
    </citation>
    <scope>NUCLEOTIDE SEQUENCE [LARGE SCALE GENOMIC DNA]</scope>
    <source>
        <strain evidence="2 3">CBS 117.55</strain>
    </source>
</reference>
<sequence length="244" mass="27237">MRPGLPQLHTPPNLSTSTNPNNTNPRLLVCTVAIQALYLHPQTNRLLNQAPTRPPFHPPPIYSVPRAPPFSPDPETPLQDPVNQPRNHRATFQNTPLPTNPRQEERNANRDTTHSSNVPQCHPAPSALYQGQCLPLGVTNGLDRVLARTVRTKGVVAFVGHIQRERDRVNSTLGRSSRRALWWVLVRAWICVVDTTDWGGGQAQSERSGDDGGEITYLLFDLHSVGRRGNLRSNGGQWRWSITK</sequence>
<evidence type="ECO:0000256" key="1">
    <source>
        <dbReference type="SAM" id="MobiDB-lite"/>
    </source>
</evidence>
<comment type="caution">
    <text evidence="2">The sequence shown here is derived from an EMBL/GenBank/DDBJ whole genome shotgun (WGS) entry which is preliminary data.</text>
</comment>
<accession>A0A317W3Q4</accession>
<keyword evidence="3" id="KW-1185">Reference proteome</keyword>
<evidence type="ECO:0000313" key="2">
    <source>
        <dbReference type="EMBL" id="PWY80549.1"/>
    </source>
</evidence>
<feature type="region of interest" description="Disordered" evidence="1">
    <location>
        <begin position="1"/>
        <end position="23"/>
    </location>
</feature>
<gene>
    <name evidence="2" type="ORF">BO70DRAFT_45539</name>
</gene>
<feature type="compositionally biased region" description="Low complexity" evidence="1">
    <location>
        <begin position="10"/>
        <end position="23"/>
    </location>
</feature>
<organism evidence="2 3">
    <name type="scientific">Aspergillus heteromorphus CBS 117.55</name>
    <dbReference type="NCBI Taxonomy" id="1448321"/>
    <lineage>
        <taxon>Eukaryota</taxon>
        <taxon>Fungi</taxon>
        <taxon>Dikarya</taxon>
        <taxon>Ascomycota</taxon>
        <taxon>Pezizomycotina</taxon>
        <taxon>Eurotiomycetes</taxon>
        <taxon>Eurotiomycetidae</taxon>
        <taxon>Eurotiales</taxon>
        <taxon>Aspergillaceae</taxon>
        <taxon>Aspergillus</taxon>
        <taxon>Aspergillus subgen. Circumdati</taxon>
    </lineage>
</organism>
<dbReference type="GeneID" id="37070699"/>
<evidence type="ECO:0000313" key="3">
    <source>
        <dbReference type="Proteomes" id="UP000247233"/>
    </source>
</evidence>
<dbReference type="EMBL" id="MSFL01000014">
    <property type="protein sequence ID" value="PWY80549.1"/>
    <property type="molecule type" value="Genomic_DNA"/>
</dbReference>
<dbReference type="Proteomes" id="UP000247233">
    <property type="component" value="Unassembled WGS sequence"/>
</dbReference>
<dbReference type="AlphaFoldDB" id="A0A317W3Q4"/>
<feature type="compositionally biased region" description="Basic and acidic residues" evidence="1">
    <location>
        <begin position="102"/>
        <end position="113"/>
    </location>
</feature>